<organism evidence="6 7">
    <name type="scientific">Kouleothrix aurantiaca</name>
    <dbReference type="NCBI Taxonomy" id="186479"/>
    <lineage>
        <taxon>Bacteria</taxon>
        <taxon>Bacillati</taxon>
        <taxon>Chloroflexota</taxon>
        <taxon>Chloroflexia</taxon>
        <taxon>Chloroflexales</taxon>
        <taxon>Roseiflexineae</taxon>
        <taxon>Roseiflexaceae</taxon>
        <taxon>Kouleothrix</taxon>
    </lineage>
</organism>
<evidence type="ECO:0000256" key="1">
    <source>
        <dbReference type="ARBA" id="ARBA00001966"/>
    </source>
</evidence>
<gene>
    <name evidence="6" type="ORF">SE17_03350</name>
</gene>
<dbReference type="GO" id="GO:0046872">
    <property type="term" value="F:metal ion binding"/>
    <property type="evidence" value="ECO:0007669"/>
    <property type="project" value="UniProtKB-KW"/>
</dbReference>
<dbReference type="GO" id="GO:0051536">
    <property type="term" value="F:iron-sulfur cluster binding"/>
    <property type="evidence" value="ECO:0007669"/>
    <property type="project" value="UniProtKB-KW"/>
</dbReference>
<evidence type="ECO:0000256" key="5">
    <source>
        <dbReference type="ARBA" id="ARBA00023014"/>
    </source>
</evidence>
<keyword evidence="5" id="KW-0411">Iron-sulfur</keyword>
<evidence type="ECO:0000313" key="6">
    <source>
        <dbReference type="EMBL" id="KPV54506.1"/>
    </source>
</evidence>
<keyword evidence="2" id="KW-0949">S-adenosyl-L-methionine</keyword>
<evidence type="ECO:0000256" key="4">
    <source>
        <dbReference type="ARBA" id="ARBA00023004"/>
    </source>
</evidence>
<evidence type="ECO:0000313" key="7">
    <source>
        <dbReference type="Proteomes" id="UP000050509"/>
    </source>
</evidence>
<dbReference type="InterPro" id="IPR051198">
    <property type="entry name" value="BchE-like"/>
</dbReference>
<dbReference type="PANTHER" id="PTHR43409:SF16">
    <property type="entry name" value="SLR0320 PROTEIN"/>
    <property type="match status" value="1"/>
</dbReference>
<proteinExistence type="predicted"/>
<dbReference type="AlphaFoldDB" id="A0A0P9DLY2"/>
<evidence type="ECO:0008006" key="8">
    <source>
        <dbReference type="Google" id="ProtNLM"/>
    </source>
</evidence>
<protein>
    <recommendedName>
        <fullName evidence="8">B12-binding domain-containing protein</fullName>
    </recommendedName>
</protein>
<evidence type="ECO:0000256" key="3">
    <source>
        <dbReference type="ARBA" id="ARBA00022723"/>
    </source>
</evidence>
<comment type="cofactor">
    <cofactor evidence="1">
        <name>[4Fe-4S] cluster</name>
        <dbReference type="ChEBI" id="CHEBI:49883"/>
    </cofactor>
</comment>
<accession>A0A0P9DLY2</accession>
<dbReference type="InterPro" id="IPR058240">
    <property type="entry name" value="rSAM_sf"/>
</dbReference>
<keyword evidence="4" id="KW-0408">Iron</keyword>
<evidence type="ECO:0000256" key="2">
    <source>
        <dbReference type="ARBA" id="ARBA00022691"/>
    </source>
</evidence>
<dbReference type="PANTHER" id="PTHR43409">
    <property type="entry name" value="ANAEROBIC MAGNESIUM-PROTOPORPHYRIN IX MONOMETHYL ESTER CYCLASE-RELATED"/>
    <property type="match status" value="1"/>
</dbReference>
<comment type="caution">
    <text evidence="6">The sequence shown here is derived from an EMBL/GenBank/DDBJ whole genome shotgun (WGS) entry which is preliminary data.</text>
</comment>
<reference evidence="6 7" key="1">
    <citation type="submission" date="2015-09" db="EMBL/GenBank/DDBJ databases">
        <title>Draft genome sequence of Kouleothrix aurantiaca JCM 19913.</title>
        <authorList>
            <person name="Hemp J."/>
        </authorList>
    </citation>
    <scope>NUCLEOTIDE SEQUENCE [LARGE SCALE GENOMIC DNA]</scope>
    <source>
        <strain evidence="6 7">COM-B</strain>
    </source>
</reference>
<dbReference type="Proteomes" id="UP000050509">
    <property type="component" value="Unassembled WGS sequence"/>
</dbReference>
<dbReference type="SUPFAM" id="SSF102114">
    <property type="entry name" value="Radical SAM enzymes"/>
    <property type="match status" value="1"/>
</dbReference>
<name>A0A0P9DLY2_9CHLR</name>
<keyword evidence="7" id="KW-1185">Reference proteome</keyword>
<dbReference type="GO" id="GO:0005829">
    <property type="term" value="C:cytosol"/>
    <property type="evidence" value="ECO:0007669"/>
    <property type="project" value="TreeGrafter"/>
</dbReference>
<dbReference type="EMBL" id="LJCR01000047">
    <property type="protein sequence ID" value="KPV54506.1"/>
    <property type="molecule type" value="Genomic_DNA"/>
</dbReference>
<sequence length="401" mass="43894">MKIAFIVLPNTEDPCITPPLPIGYLGALLEQQRHIVRIYDLALHDTSNATEALAPLRAFRPHMAIVAASSPSARNLIEAALAGITANVMHIELHMRSATPAQAVARALWSLERPSEPTDEQSVIFEALLGLDDDLDTLPFPARHLLPLEQYPLFTPMGDLQTTLLTGQQFTSTSYIPRNPALISAELRSVAREHGIRHFILAGPLLTLDTAWLHDLLYHLATSDAGVCWEGSASFRQLTPDLLRMFRRAGCEVLSLPFDAAEVLDSKDARTALLDVVRIAHELGMAVRGQIDLDPSYSAMPTLVDLAATFGLDDVRFSMPSTSSASAQPATGSAELENITEMVQSRYRSSQSRQFFVERFGARMGPILWRVGRSGLLGRAWQRRAGGNDEIAHSLTRGASA</sequence>
<keyword evidence="3" id="KW-0479">Metal-binding</keyword>